<dbReference type="SUPFAM" id="SSF53150">
    <property type="entry name" value="DNA repair protein MutS, domain II"/>
    <property type="match status" value="1"/>
</dbReference>
<dbReference type="SUPFAM" id="SSF48334">
    <property type="entry name" value="DNA repair protein MutS, domain III"/>
    <property type="match status" value="1"/>
</dbReference>
<feature type="non-terminal residue" evidence="2">
    <location>
        <position position="89"/>
    </location>
</feature>
<dbReference type="InterPro" id="IPR007696">
    <property type="entry name" value="DNA_mismatch_repair_MutS_core"/>
</dbReference>
<dbReference type="PANTHER" id="PTHR11361:SF34">
    <property type="entry name" value="DNA MISMATCH REPAIR PROTEIN MSH1, MITOCHONDRIAL"/>
    <property type="match status" value="1"/>
</dbReference>
<dbReference type="PANTHER" id="PTHR11361">
    <property type="entry name" value="DNA MISMATCH REPAIR PROTEIN MUTS FAMILY MEMBER"/>
    <property type="match status" value="1"/>
</dbReference>
<evidence type="ECO:0000313" key="2">
    <source>
        <dbReference type="EMBL" id="RAI31977.1"/>
    </source>
</evidence>
<organism evidence="2 3">
    <name type="scientific">Rhodoplanes roseus</name>
    <dbReference type="NCBI Taxonomy" id="29409"/>
    <lineage>
        <taxon>Bacteria</taxon>
        <taxon>Pseudomonadati</taxon>
        <taxon>Pseudomonadota</taxon>
        <taxon>Alphaproteobacteria</taxon>
        <taxon>Hyphomicrobiales</taxon>
        <taxon>Nitrobacteraceae</taxon>
        <taxon>Rhodoplanes</taxon>
    </lineage>
</organism>
<gene>
    <name evidence="2" type="ORF">CH341_32410</name>
</gene>
<dbReference type="EMBL" id="NPEX01000847">
    <property type="protein sequence ID" value="RAI31977.1"/>
    <property type="molecule type" value="Genomic_DNA"/>
</dbReference>
<dbReference type="Pfam" id="PF05192">
    <property type="entry name" value="MutS_III"/>
    <property type="match status" value="1"/>
</dbReference>
<dbReference type="GO" id="GO:0005829">
    <property type="term" value="C:cytosol"/>
    <property type="evidence" value="ECO:0007669"/>
    <property type="project" value="TreeGrafter"/>
</dbReference>
<feature type="non-terminal residue" evidence="2">
    <location>
        <position position="1"/>
    </location>
</feature>
<proteinExistence type="predicted"/>
<sequence length="89" mass="9639">AILAYVEKTQISARPPIAPLRREHDGAAMRIDAATRANLELFRTLHGEKKGSLIEAIDRTVTPAGSRLLAQRLASPLTDPAAVNLRLDS</sequence>
<feature type="domain" description="DNA mismatch repair protein MutS core" evidence="1">
    <location>
        <begin position="34"/>
        <end position="88"/>
    </location>
</feature>
<keyword evidence="3" id="KW-1185">Reference proteome</keyword>
<name>A0A327K0M2_9BRAD</name>
<dbReference type="GO" id="GO:0140664">
    <property type="term" value="F:ATP-dependent DNA damage sensor activity"/>
    <property type="evidence" value="ECO:0007669"/>
    <property type="project" value="InterPro"/>
</dbReference>
<dbReference type="GO" id="GO:0006298">
    <property type="term" value="P:mismatch repair"/>
    <property type="evidence" value="ECO:0007669"/>
    <property type="project" value="InterPro"/>
</dbReference>
<evidence type="ECO:0000259" key="1">
    <source>
        <dbReference type="Pfam" id="PF05192"/>
    </source>
</evidence>
<comment type="caution">
    <text evidence="2">The sequence shown here is derived from an EMBL/GenBank/DDBJ whole genome shotgun (WGS) entry which is preliminary data.</text>
</comment>
<dbReference type="GO" id="GO:0030983">
    <property type="term" value="F:mismatched DNA binding"/>
    <property type="evidence" value="ECO:0007669"/>
    <property type="project" value="InterPro"/>
</dbReference>
<evidence type="ECO:0000313" key="3">
    <source>
        <dbReference type="Proteomes" id="UP000249130"/>
    </source>
</evidence>
<dbReference type="InterPro" id="IPR036678">
    <property type="entry name" value="MutS_con_dom_sf"/>
</dbReference>
<dbReference type="GO" id="GO:0005524">
    <property type="term" value="F:ATP binding"/>
    <property type="evidence" value="ECO:0007669"/>
    <property type="project" value="InterPro"/>
</dbReference>
<dbReference type="AlphaFoldDB" id="A0A327K0M2"/>
<dbReference type="InterPro" id="IPR045076">
    <property type="entry name" value="MutS"/>
</dbReference>
<accession>A0A327K0M2</accession>
<dbReference type="Gene3D" id="1.10.1420.10">
    <property type="match status" value="1"/>
</dbReference>
<dbReference type="InterPro" id="IPR036187">
    <property type="entry name" value="DNA_mismatch_repair_MutS_sf"/>
</dbReference>
<protein>
    <recommendedName>
        <fullName evidence="1">DNA mismatch repair protein MutS core domain-containing protein</fullName>
    </recommendedName>
</protein>
<reference evidence="2 3" key="1">
    <citation type="submission" date="2017-07" db="EMBL/GenBank/DDBJ databases">
        <title>Draft Genome Sequences of Select Purple Nonsulfur Bacteria.</title>
        <authorList>
            <person name="Lasarre B."/>
            <person name="Mckinlay J.B."/>
        </authorList>
    </citation>
    <scope>NUCLEOTIDE SEQUENCE [LARGE SCALE GENOMIC DNA]</scope>
    <source>
        <strain evidence="2 3">DSM 5909</strain>
    </source>
</reference>
<dbReference type="Proteomes" id="UP000249130">
    <property type="component" value="Unassembled WGS sequence"/>
</dbReference>